<accession>A0A0J6FP70</accession>
<dbReference type="EMBL" id="DS268112">
    <property type="protein sequence ID" value="KMM70774.1"/>
    <property type="molecule type" value="Genomic_DNA"/>
</dbReference>
<evidence type="ECO:0000313" key="3">
    <source>
        <dbReference type="Proteomes" id="UP000054567"/>
    </source>
</evidence>
<sequence>MVVVFKVFWHETASSTSDTASSHSTIVSKHGERAHCSARRMIVVKQGKGFCLCVAITTYRRRGLQKPGIEIGAHAVIHMKDTDPEKMNIKYYDLAKQPLAVEPASMTEKLLPSSVVHVGKIHTVEFNQKVKEVGVLTGESRKRLRGYINDSLNLDALEHDKK</sequence>
<dbReference type="AlphaFoldDB" id="A0A0J6FP70"/>
<protein>
    <recommendedName>
        <fullName evidence="1">DUF6590 domain-containing protein</fullName>
    </recommendedName>
</protein>
<organism evidence="2 3">
    <name type="scientific">Coccidioides posadasii RMSCC 3488</name>
    <dbReference type="NCBI Taxonomy" id="454284"/>
    <lineage>
        <taxon>Eukaryota</taxon>
        <taxon>Fungi</taxon>
        <taxon>Dikarya</taxon>
        <taxon>Ascomycota</taxon>
        <taxon>Pezizomycotina</taxon>
        <taxon>Eurotiomycetes</taxon>
        <taxon>Eurotiomycetidae</taxon>
        <taxon>Onygenales</taxon>
        <taxon>Onygenaceae</taxon>
        <taxon>Coccidioides</taxon>
    </lineage>
</organism>
<gene>
    <name evidence="2" type="ORF">CPAG_07085</name>
</gene>
<dbReference type="Proteomes" id="UP000054567">
    <property type="component" value="Unassembled WGS sequence"/>
</dbReference>
<dbReference type="VEuPathDB" id="FungiDB:CPAG_07085"/>
<evidence type="ECO:0000259" key="1">
    <source>
        <dbReference type="Pfam" id="PF20233"/>
    </source>
</evidence>
<reference evidence="3" key="2">
    <citation type="journal article" date="2009" name="Genome Res.">
        <title>Comparative genomic analyses of the human fungal pathogens Coccidioides and their relatives.</title>
        <authorList>
            <person name="Sharpton T.J."/>
            <person name="Stajich J.E."/>
            <person name="Rounsley S.D."/>
            <person name="Gardner M.J."/>
            <person name="Wortman J.R."/>
            <person name="Jordar V.S."/>
            <person name="Maiti R."/>
            <person name="Kodira C.D."/>
            <person name="Neafsey D.E."/>
            <person name="Zeng Q."/>
            <person name="Hung C.-Y."/>
            <person name="McMahan C."/>
            <person name="Muszewska A."/>
            <person name="Grynberg M."/>
            <person name="Mandel M.A."/>
            <person name="Kellner E.M."/>
            <person name="Barker B.M."/>
            <person name="Galgiani J.N."/>
            <person name="Orbach M.J."/>
            <person name="Kirkland T.N."/>
            <person name="Cole G.T."/>
            <person name="Henn M.R."/>
            <person name="Birren B.W."/>
            <person name="Taylor J.W."/>
        </authorList>
    </citation>
    <scope>NUCLEOTIDE SEQUENCE [LARGE SCALE GENOMIC DNA]</scope>
    <source>
        <strain evidence="3">RMSCC 3488</strain>
    </source>
</reference>
<reference evidence="3" key="3">
    <citation type="journal article" date="2010" name="Genome Res.">
        <title>Population genomic sequencing of Coccidioides fungi reveals recent hybridization and transposon control.</title>
        <authorList>
            <person name="Neafsey D.E."/>
            <person name="Barker B.M."/>
            <person name="Sharpton T.J."/>
            <person name="Stajich J.E."/>
            <person name="Park D.J."/>
            <person name="Whiston E."/>
            <person name="Hung C.-Y."/>
            <person name="McMahan C."/>
            <person name="White J."/>
            <person name="Sykes S."/>
            <person name="Heiman D."/>
            <person name="Young S."/>
            <person name="Zeng Q."/>
            <person name="Abouelleil A."/>
            <person name="Aftuck L."/>
            <person name="Bessette D."/>
            <person name="Brown A."/>
            <person name="FitzGerald M."/>
            <person name="Lui A."/>
            <person name="Macdonald J.P."/>
            <person name="Priest M."/>
            <person name="Orbach M.J."/>
            <person name="Galgiani J.N."/>
            <person name="Kirkland T.N."/>
            <person name="Cole G.T."/>
            <person name="Birren B.W."/>
            <person name="Henn M.R."/>
            <person name="Taylor J.W."/>
            <person name="Rounsley S.D."/>
        </authorList>
    </citation>
    <scope>NUCLEOTIDE SEQUENCE [LARGE SCALE GENOMIC DNA]</scope>
    <source>
        <strain evidence="3">RMSCC 3488</strain>
    </source>
</reference>
<evidence type="ECO:0000313" key="2">
    <source>
        <dbReference type="EMBL" id="KMM70774.1"/>
    </source>
</evidence>
<proteinExistence type="predicted"/>
<name>A0A0J6FP70_COCPO</name>
<dbReference type="InterPro" id="IPR046497">
    <property type="entry name" value="DUF6590"/>
</dbReference>
<reference evidence="2 3" key="1">
    <citation type="submission" date="2007-06" db="EMBL/GenBank/DDBJ databases">
        <title>The Genome Sequence of Coccidioides posadasii RMSCC_3488.</title>
        <authorList>
            <consortium name="Coccidioides Genome Resources Consortium"/>
            <consortium name="The Broad Institute Genome Sequencing Platform"/>
            <person name="Henn M.R."/>
            <person name="Sykes S."/>
            <person name="Young S."/>
            <person name="Jaffe D."/>
            <person name="Berlin A."/>
            <person name="Alvarez P."/>
            <person name="Butler J."/>
            <person name="Gnerre S."/>
            <person name="Grabherr M."/>
            <person name="Mauceli E."/>
            <person name="Brockman W."/>
            <person name="Kodira C."/>
            <person name="Alvarado L."/>
            <person name="Zeng Q."/>
            <person name="Crawford M."/>
            <person name="Antoine C."/>
            <person name="Devon K."/>
            <person name="Galgiani J."/>
            <person name="Orsborn K."/>
            <person name="Lewis M.L."/>
            <person name="Nusbaum C."/>
            <person name="Galagan J."/>
            <person name="Birren B."/>
        </authorList>
    </citation>
    <scope>NUCLEOTIDE SEQUENCE [LARGE SCALE GENOMIC DNA]</scope>
    <source>
        <strain evidence="2 3">RMSCC 3488</strain>
    </source>
</reference>
<feature type="domain" description="DUF6590" evidence="1">
    <location>
        <begin position="4"/>
        <end position="145"/>
    </location>
</feature>
<dbReference type="Pfam" id="PF20233">
    <property type="entry name" value="DUF6590"/>
    <property type="match status" value="1"/>
</dbReference>